<evidence type="ECO:0000313" key="3">
    <source>
        <dbReference type="EMBL" id="CAB3978353.1"/>
    </source>
</evidence>
<evidence type="ECO:0000256" key="1">
    <source>
        <dbReference type="ARBA" id="ARBA00001968"/>
    </source>
</evidence>
<evidence type="ECO:0000313" key="4">
    <source>
        <dbReference type="Proteomes" id="UP001152795"/>
    </source>
</evidence>
<feature type="non-terminal residue" evidence="3">
    <location>
        <position position="1"/>
    </location>
</feature>
<organism evidence="3 4">
    <name type="scientific">Paramuricea clavata</name>
    <name type="common">Red gorgonian</name>
    <name type="synonym">Violescent sea-whip</name>
    <dbReference type="NCBI Taxonomy" id="317549"/>
    <lineage>
        <taxon>Eukaryota</taxon>
        <taxon>Metazoa</taxon>
        <taxon>Cnidaria</taxon>
        <taxon>Anthozoa</taxon>
        <taxon>Octocorallia</taxon>
        <taxon>Malacalcyonacea</taxon>
        <taxon>Plexauridae</taxon>
        <taxon>Paramuricea</taxon>
    </lineage>
</organism>
<dbReference type="GO" id="GO:0046872">
    <property type="term" value="F:metal ion binding"/>
    <property type="evidence" value="ECO:0007669"/>
    <property type="project" value="UniProtKB-KW"/>
</dbReference>
<evidence type="ECO:0000256" key="2">
    <source>
        <dbReference type="ARBA" id="ARBA00022723"/>
    </source>
</evidence>
<dbReference type="AlphaFoldDB" id="A0A6S7FN91"/>
<accession>A0A6S7FN91</accession>
<dbReference type="Pfam" id="PF13359">
    <property type="entry name" value="DDE_Tnp_4"/>
    <property type="match status" value="1"/>
</dbReference>
<dbReference type="InterPro" id="IPR027806">
    <property type="entry name" value="HARBI1_dom"/>
</dbReference>
<protein>
    <submittedName>
        <fullName evidence="3">Uncharacterized protein</fullName>
    </submittedName>
</protein>
<proteinExistence type="predicted"/>
<sequence length="404" mass="46021">CKYKPLLETRHMKPISESCAYKIFSLIILFHTRETKKKFKIRRQTGGFLPHTNFSLGYRVCSAHFPDGKKKYINNGPTIFTNCGNEPHDTSFEDIFECNNMATEDNMATVDNMATENTNISSLTDELTTSNFSQHGNTTSEHDMLTENAELKEQVKQLESKCTSLEKDLEAYKMSSQQYVFRLERFIGNDSDFRFYTSFPDYHALRLRALPIWPTRECIDKNMPLCFKENFPQTRVIIDCTEIMIEILSSCRSQSATLSSYKNHNTAKCLLGVSLNGYPSFVSSLYAGRTSDKKLTKDCGILNLLEPGDQVMADRGFDIEDDLPANTTLNIPPFLNGKDQLSLEEEVRTRKIASVRVHVERAIARIKNFRILHQVVPITIAKDLDKIWTGGTCHCLTTNNKQGT</sequence>
<dbReference type="PANTHER" id="PTHR23080:SF133">
    <property type="entry name" value="SI:CH211-262I1.5-RELATED"/>
    <property type="match status" value="1"/>
</dbReference>
<dbReference type="EMBL" id="CACRXK020000107">
    <property type="protein sequence ID" value="CAB3978353.1"/>
    <property type="molecule type" value="Genomic_DNA"/>
</dbReference>
<gene>
    <name evidence="3" type="ORF">PACLA_8A034786</name>
</gene>
<keyword evidence="2" id="KW-0479">Metal-binding</keyword>
<comment type="caution">
    <text evidence="3">The sequence shown here is derived from an EMBL/GenBank/DDBJ whole genome shotgun (WGS) entry which is preliminary data.</text>
</comment>
<name>A0A6S7FN91_PARCT</name>
<dbReference type="Proteomes" id="UP001152795">
    <property type="component" value="Unassembled WGS sequence"/>
</dbReference>
<comment type="cofactor">
    <cofactor evidence="1">
        <name>a divalent metal cation</name>
        <dbReference type="ChEBI" id="CHEBI:60240"/>
    </cofactor>
</comment>
<reference evidence="3" key="1">
    <citation type="submission" date="2020-04" db="EMBL/GenBank/DDBJ databases">
        <authorList>
            <person name="Alioto T."/>
            <person name="Alioto T."/>
            <person name="Gomez Garrido J."/>
        </authorList>
    </citation>
    <scope>NUCLEOTIDE SEQUENCE</scope>
    <source>
        <strain evidence="3">A484AB</strain>
    </source>
</reference>
<feature type="non-terminal residue" evidence="3">
    <location>
        <position position="404"/>
    </location>
</feature>
<dbReference type="PANTHER" id="PTHR23080">
    <property type="entry name" value="THAP DOMAIN PROTEIN"/>
    <property type="match status" value="1"/>
</dbReference>
<keyword evidence="4" id="KW-1185">Reference proteome</keyword>
<dbReference type="OrthoDB" id="7331812at2759"/>